<evidence type="ECO:0000256" key="5">
    <source>
        <dbReference type="SAM" id="MobiDB-lite"/>
    </source>
</evidence>
<feature type="compositionally biased region" description="Basic residues" evidence="5">
    <location>
        <begin position="251"/>
        <end position="278"/>
    </location>
</feature>
<dbReference type="InterPro" id="IPR013177">
    <property type="entry name" value="Ribosomal_mS38_C"/>
</dbReference>
<feature type="region of interest" description="Disordered" evidence="5">
    <location>
        <begin position="15"/>
        <end position="105"/>
    </location>
</feature>
<evidence type="ECO:0000313" key="8">
    <source>
        <dbReference type="Proteomes" id="UP000308652"/>
    </source>
</evidence>
<reference evidence="7 8" key="1">
    <citation type="journal article" date="2019" name="Nat. Ecol. Evol.">
        <title>Megaphylogeny resolves global patterns of mushroom evolution.</title>
        <authorList>
            <person name="Varga T."/>
            <person name="Krizsan K."/>
            <person name="Foldi C."/>
            <person name="Dima B."/>
            <person name="Sanchez-Garcia M."/>
            <person name="Sanchez-Ramirez S."/>
            <person name="Szollosi G.J."/>
            <person name="Szarkandi J.G."/>
            <person name="Papp V."/>
            <person name="Albert L."/>
            <person name="Andreopoulos W."/>
            <person name="Angelini C."/>
            <person name="Antonin V."/>
            <person name="Barry K.W."/>
            <person name="Bougher N.L."/>
            <person name="Buchanan P."/>
            <person name="Buyck B."/>
            <person name="Bense V."/>
            <person name="Catcheside P."/>
            <person name="Chovatia M."/>
            <person name="Cooper J."/>
            <person name="Damon W."/>
            <person name="Desjardin D."/>
            <person name="Finy P."/>
            <person name="Geml J."/>
            <person name="Haridas S."/>
            <person name="Hughes K."/>
            <person name="Justo A."/>
            <person name="Karasinski D."/>
            <person name="Kautmanova I."/>
            <person name="Kiss B."/>
            <person name="Kocsube S."/>
            <person name="Kotiranta H."/>
            <person name="LaButti K.M."/>
            <person name="Lechner B.E."/>
            <person name="Liimatainen K."/>
            <person name="Lipzen A."/>
            <person name="Lukacs Z."/>
            <person name="Mihaltcheva S."/>
            <person name="Morgado L.N."/>
            <person name="Niskanen T."/>
            <person name="Noordeloos M.E."/>
            <person name="Ohm R.A."/>
            <person name="Ortiz-Santana B."/>
            <person name="Ovrebo C."/>
            <person name="Racz N."/>
            <person name="Riley R."/>
            <person name="Savchenko A."/>
            <person name="Shiryaev A."/>
            <person name="Soop K."/>
            <person name="Spirin V."/>
            <person name="Szebenyi C."/>
            <person name="Tomsovsky M."/>
            <person name="Tulloss R.E."/>
            <person name="Uehling J."/>
            <person name="Grigoriev I.V."/>
            <person name="Vagvolgyi C."/>
            <person name="Papp T."/>
            <person name="Martin F.M."/>
            <person name="Miettinen O."/>
            <person name="Hibbett D.S."/>
            <person name="Nagy L.G."/>
        </authorList>
    </citation>
    <scope>NUCLEOTIDE SEQUENCE [LARGE SCALE GENOMIC DNA]</scope>
    <source>
        <strain evidence="7 8">CBS 166.37</strain>
    </source>
</reference>
<feature type="compositionally biased region" description="Low complexity" evidence="5">
    <location>
        <begin position="82"/>
        <end position="96"/>
    </location>
</feature>
<dbReference type="GO" id="GO:0005739">
    <property type="term" value="C:mitochondrion"/>
    <property type="evidence" value="ECO:0007669"/>
    <property type="project" value="UniProtKB-SubCell"/>
</dbReference>
<dbReference type="Proteomes" id="UP000308652">
    <property type="component" value="Unassembled WGS sequence"/>
</dbReference>
<dbReference type="STRING" id="68775.A0A5C3MC55"/>
<dbReference type="EMBL" id="ML213592">
    <property type="protein sequence ID" value="TFK42323.1"/>
    <property type="molecule type" value="Genomic_DNA"/>
</dbReference>
<organism evidence="7 8">
    <name type="scientific">Crucibulum laeve</name>
    <dbReference type="NCBI Taxonomy" id="68775"/>
    <lineage>
        <taxon>Eukaryota</taxon>
        <taxon>Fungi</taxon>
        <taxon>Dikarya</taxon>
        <taxon>Basidiomycota</taxon>
        <taxon>Agaricomycotina</taxon>
        <taxon>Agaricomycetes</taxon>
        <taxon>Agaricomycetidae</taxon>
        <taxon>Agaricales</taxon>
        <taxon>Agaricineae</taxon>
        <taxon>Nidulariaceae</taxon>
        <taxon>Crucibulum</taxon>
    </lineage>
</organism>
<comment type="subcellular location">
    <subcellularLocation>
        <location evidence="1">Mitochondrion</location>
    </subcellularLocation>
</comment>
<keyword evidence="2" id="KW-0496">Mitochondrion</keyword>
<comment type="similarity">
    <text evidence="3">Belongs to the mitochondrion-specific ribosomal protein mS38 family.</text>
</comment>
<dbReference type="SMART" id="SM01155">
    <property type="entry name" value="DUF1713"/>
    <property type="match status" value="1"/>
</dbReference>
<name>A0A5C3MC55_9AGAR</name>
<keyword evidence="8" id="KW-1185">Reference proteome</keyword>
<evidence type="ECO:0000313" key="7">
    <source>
        <dbReference type="EMBL" id="TFK42323.1"/>
    </source>
</evidence>
<evidence type="ECO:0000256" key="2">
    <source>
        <dbReference type="ARBA" id="ARBA00023128"/>
    </source>
</evidence>
<evidence type="ECO:0000256" key="1">
    <source>
        <dbReference type="ARBA" id="ARBA00004173"/>
    </source>
</evidence>
<dbReference type="PANTHER" id="PTHR32035:SF3">
    <property type="entry name" value="SMALL RIBOSOMAL SUBUNIT PROTEIN MS38"/>
    <property type="match status" value="1"/>
</dbReference>
<dbReference type="OrthoDB" id="3268560at2759"/>
<feature type="compositionally biased region" description="Low complexity" evidence="5">
    <location>
        <begin position="15"/>
        <end position="24"/>
    </location>
</feature>
<feature type="region of interest" description="Disordered" evidence="5">
    <location>
        <begin position="249"/>
        <end position="278"/>
    </location>
</feature>
<dbReference type="AlphaFoldDB" id="A0A5C3MC55"/>
<dbReference type="Pfam" id="PF08213">
    <property type="entry name" value="COX24_C"/>
    <property type="match status" value="1"/>
</dbReference>
<proteinExistence type="inferred from homology"/>
<feature type="domain" description="Ribosomal protein mS38 C-terminal" evidence="6">
    <location>
        <begin position="246"/>
        <end position="278"/>
    </location>
</feature>
<protein>
    <recommendedName>
        <fullName evidence="4">Small ribosomal subunit protein mS38</fullName>
    </recommendedName>
</protein>
<feature type="compositionally biased region" description="Polar residues" evidence="5">
    <location>
        <begin position="65"/>
        <end position="81"/>
    </location>
</feature>
<gene>
    <name evidence="7" type="ORF">BDQ12DRAFT_676013</name>
</gene>
<evidence type="ECO:0000256" key="4">
    <source>
        <dbReference type="ARBA" id="ARBA00035682"/>
    </source>
</evidence>
<dbReference type="PANTHER" id="PTHR32035">
    <property type="entry name" value="AURORA KINASE A-INTERACTING PROTEIN"/>
    <property type="match status" value="1"/>
</dbReference>
<evidence type="ECO:0000259" key="6">
    <source>
        <dbReference type="SMART" id="SM01155"/>
    </source>
</evidence>
<sequence length="278" mass="30794">MSAFTRILQLPATRRSYSSFFSSKSGGGRYFNSAKPPKTPVVPGKSAPKSDSASEAAPQDGAQASDPQNSLRPGNVTAESQSSSAPSSSSPASSAPNADNSVPHHHNSFAHLIHHPLQPHPMINEKEFKLHQFFSLHRPLLLLSNPPSILESPPANVSLFSSVAEQKQQQQQQNKQQASPFEEALDSSVDADAEAARQLTRAYTINKAGATMAWEDTLRRLGVDVTQDADRIGLQEQWNREWQEVMLDSTKRKRRKKMRKHKLKKRRKATRASRLRGS</sequence>
<evidence type="ECO:0000256" key="3">
    <source>
        <dbReference type="ARBA" id="ARBA00035647"/>
    </source>
</evidence>
<accession>A0A5C3MC55</accession>